<reference evidence="2" key="1">
    <citation type="submission" date="2017-09" db="EMBL/GenBank/DDBJ databases">
        <title>Depth-based differentiation of microbial function through sediment-hosted aquifers and enrichment of novel symbionts in the deep terrestrial subsurface.</title>
        <authorList>
            <person name="Probst A.J."/>
            <person name="Ladd B."/>
            <person name="Jarett J.K."/>
            <person name="Geller-Mcgrath D.E."/>
            <person name="Sieber C.M.K."/>
            <person name="Emerson J.B."/>
            <person name="Anantharaman K."/>
            <person name="Thomas B.C."/>
            <person name="Malmstrom R."/>
            <person name="Stieglmeier M."/>
            <person name="Klingl A."/>
            <person name="Woyke T."/>
            <person name="Ryan C.M."/>
            <person name="Banfield J.F."/>
        </authorList>
    </citation>
    <scope>NUCLEOTIDE SEQUENCE [LARGE SCALE GENOMIC DNA]</scope>
</reference>
<evidence type="ECO:0000313" key="1">
    <source>
        <dbReference type="EMBL" id="PIV14138.1"/>
    </source>
</evidence>
<accession>A0A2M7BZG4</accession>
<feature type="non-terminal residue" evidence="1">
    <location>
        <position position="67"/>
    </location>
</feature>
<dbReference type="Proteomes" id="UP000228816">
    <property type="component" value="Unassembled WGS sequence"/>
</dbReference>
<evidence type="ECO:0000313" key="2">
    <source>
        <dbReference type="Proteomes" id="UP000228816"/>
    </source>
</evidence>
<name>A0A2M7BZG4_9BACT</name>
<gene>
    <name evidence="1" type="ORF">COS44_00520</name>
</gene>
<dbReference type="EMBL" id="PEUS01000015">
    <property type="protein sequence ID" value="PIV14138.1"/>
    <property type="molecule type" value="Genomic_DNA"/>
</dbReference>
<protein>
    <submittedName>
        <fullName evidence="1">Uncharacterized protein</fullName>
    </submittedName>
</protein>
<organism evidence="1 2">
    <name type="scientific">bacterium (Candidatus Gribaldobacteria) CG03_land_8_20_14_0_80_36_40</name>
    <dbReference type="NCBI Taxonomy" id="2014271"/>
    <lineage>
        <taxon>Bacteria</taxon>
        <taxon>Candidatus Gribaldobacteria</taxon>
    </lineage>
</organism>
<dbReference type="AlphaFoldDB" id="A0A2M7BZG4"/>
<sequence>MYETKIITAKTLGEAWEKACTLIMKEGHLRYVQAPEYQIETKDLPLIIKVSEPFLEPRLSDKASATR</sequence>
<proteinExistence type="predicted"/>
<comment type="caution">
    <text evidence="1">The sequence shown here is derived from an EMBL/GenBank/DDBJ whole genome shotgun (WGS) entry which is preliminary data.</text>
</comment>